<dbReference type="RefSeq" id="WP_077493588.1">
    <property type="nucleotide sequence ID" value="NZ_MLHG01000020.1"/>
</dbReference>
<keyword evidence="7" id="KW-1185">Reference proteome</keyword>
<reference evidence="6 7" key="1">
    <citation type="submission" date="2016-10" db="EMBL/GenBank/DDBJ databases">
        <title>Rodentibacter gen. nov. and new species.</title>
        <authorList>
            <person name="Christensen H."/>
        </authorList>
    </citation>
    <scope>NUCLEOTIDE SEQUENCE [LARGE SCALE GENOMIC DNA]</scope>
    <source>
        <strain evidence="6 7">Ppn418</strain>
    </source>
</reference>
<feature type="domain" description="Phospholipid/glycerol acyltransferase" evidence="5">
    <location>
        <begin position="86"/>
        <end position="193"/>
    </location>
</feature>
<organism evidence="6 7">
    <name type="scientific">Rodentibacter mrazii</name>
    <dbReference type="NCBI Taxonomy" id="1908257"/>
    <lineage>
        <taxon>Bacteria</taxon>
        <taxon>Pseudomonadati</taxon>
        <taxon>Pseudomonadota</taxon>
        <taxon>Gammaproteobacteria</taxon>
        <taxon>Pasteurellales</taxon>
        <taxon>Pasteurellaceae</taxon>
        <taxon>Rodentibacter</taxon>
    </lineage>
</organism>
<proteinExistence type="predicted"/>
<dbReference type="Pfam" id="PF01553">
    <property type="entry name" value="Acyltransferase"/>
    <property type="match status" value="1"/>
</dbReference>
<dbReference type="SMART" id="SM00563">
    <property type="entry name" value="PlsC"/>
    <property type="match status" value="1"/>
</dbReference>
<name>A0A1V3IIC2_9PAST</name>
<dbReference type="PANTHER" id="PTHR10434:SF66">
    <property type="entry name" value="PHOSPHOLIPID_GLYCEROL ACYLTRANSFERASE DOMAIN-CONTAINING PROTEIN"/>
    <property type="match status" value="1"/>
</dbReference>
<dbReference type="EMBL" id="MLHG01000020">
    <property type="protein sequence ID" value="OOF40526.1"/>
    <property type="molecule type" value="Genomic_DNA"/>
</dbReference>
<keyword evidence="4" id="KW-0472">Membrane</keyword>
<evidence type="ECO:0000256" key="3">
    <source>
        <dbReference type="ARBA" id="ARBA00023315"/>
    </source>
</evidence>
<evidence type="ECO:0000256" key="1">
    <source>
        <dbReference type="ARBA" id="ARBA00005189"/>
    </source>
</evidence>
<dbReference type="InterPro" id="IPR002123">
    <property type="entry name" value="Plipid/glycerol_acylTrfase"/>
</dbReference>
<dbReference type="STRING" id="1908257.BKK47_03750"/>
<dbReference type="AlphaFoldDB" id="A0A1V3IIC2"/>
<dbReference type="GO" id="GO:0006654">
    <property type="term" value="P:phosphatidic acid biosynthetic process"/>
    <property type="evidence" value="ECO:0007669"/>
    <property type="project" value="TreeGrafter"/>
</dbReference>
<accession>A0A1V3IIC2</accession>
<evidence type="ECO:0000256" key="4">
    <source>
        <dbReference type="SAM" id="Phobius"/>
    </source>
</evidence>
<keyword evidence="4" id="KW-1133">Transmembrane helix</keyword>
<feature type="transmembrane region" description="Helical" evidence="4">
    <location>
        <begin position="12"/>
        <end position="33"/>
    </location>
</feature>
<dbReference type="Proteomes" id="UP000189426">
    <property type="component" value="Unassembled WGS sequence"/>
</dbReference>
<keyword evidence="3 6" id="KW-0012">Acyltransferase</keyword>
<evidence type="ECO:0000259" key="5">
    <source>
        <dbReference type="SMART" id="SM00563"/>
    </source>
</evidence>
<dbReference type="SUPFAM" id="SSF69593">
    <property type="entry name" value="Glycerol-3-phosphate (1)-acyltransferase"/>
    <property type="match status" value="1"/>
</dbReference>
<comment type="caution">
    <text evidence="6">The sequence shown here is derived from an EMBL/GenBank/DDBJ whole genome shotgun (WGS) entry which is preliminary data.</text>
</comment>
<protein>
    <submittedName>
        <fullName evidence="6">1-acyl-sn-glycerol-3-phosphate acyltransferase</fullName>
    </submittedName>
</protein>
<evidence type="ECO:0000313" key="7">
    <source>
        <dbReference type="Proteomes" id="UP000189426"/>
    </source>
</evidence>
<evidence type="ECO:0000313" key="6">
    <source>
        <dbReference type="EMBL" id="OOF40526.1"/>
    </source>
</evidence>
<keyword evidence="2 6" id="KW-0808">Transferase</keyword>
<evidence type="ECO:0000256" key="2">
    <source>
        <dbReference type="ARBA" id="ARBA00022679"/>
    </source>
</evidence>
<sequence>MGKKLDWLRRFIATALGFLFWGVAGTLFQLYLYPYAKNYKKNSLATQLKVRRLVSKIWAYFIRYLTISGVLEVKYQGFERLGCQGQLVLVNHPSLLDVVLVLAKAPELNCIVKKELLNNPTMRNQILACGFLPNTESLELLEECDEVLKEQALLLFPEGTRTGWDGEVKLNRGAVSIGLRSASVITPIVIRMNPLNFKKGQPWYQLPKKRIQYELIVGEDINPQDWLAEKPLPIASRRLTEYLQHYFNSQTKDDENDTRTTT</sequence>
<dbReference type="PANTHER" id="PTHR10434">
    <property type="entry name" value="1-ACYL-SN-GLYCEROL-3-PHOSPHATE ACYLTRANSFERASE"/>
    <property type="match status" value="1"/>
</dbReference>
<dbReference type="CDD" id="cd07989">
    <property type="entry name" value="LPLAT_AGPAT-like"/>
    <property type="match status" value="1"/>
</dbReference>
<dbReference type="GO" id="GO:0003841">
    <property type="term" value="F:1-acylglycerol-3-phosphate O-acyltransferase activity"/>
    <property type="evidence" value="ECO:0007669"/>
    <property type="project" value="TreeGrafter"/>
</dbReference>
<gene>
    <name evidence="6" type="ORF">BKK47_03750</name>
</gene>
<keyword evidence="4" id="KW-0812">Transmembrane</keyword>
<comment type="pathway">
    <text evidence="1">Lipid metabolism.</text>
</comment>